<protein>
    <submittedName>
        <fullName evidence="1">Uncharacterized protein</fullName>
    </submittedName>
</protein>
<dbReference type="EMBL" id="JARBJD010000232">
    <property type="protein sequence ID" value="KAK2946294.1"/>
    <property type="molecule type" value="Genomic_DNA"/>
</dbReference>
<name>A0ABQ9X3F3_9EUKA</name>
<gene>
    <name evidence="1" type="ORF">BLNAU_18815</name>
</gene>
<comment type="caution">
    <text evidence="1">The sequence shown here is derived from an EMBL/GenBank/DDBJ whole genome shotgun (WGS) entry which is preliminary data.</text>
</comment>
<reference evidence="1 2" key="1">
    <citation type="journal article" date="2022" name="bioRxiv">
        <title>Genomics of Preaxostyla Flagellates Illuminates Evolutionary Transitions and the Path Towards Mitochondrial Loss.</title>
        <authorList>
            <person name="Novak L.V.F."/>
            <person name="Treitli S.C."/>
            <person name="Pyrih J."/>
            <person name="Halakuc P."/>
            <person name="Pipaliya S.V."/>
            <person name="Vacek V."/>
            <person name="Brzon O."/>
            <person name="Soukal P."/>
            <person name="Eme L."/>
            <person name="Dacks J.B."/>
            <person name="Karnkowska A."/>
            <person name="Elias M."/>
            <person name="Hampl V."/>
        </authorList>
    </citation>
    <scope>NUCLEOTIDE SEQUENCE [LARGE SCALE GENOMIC DNA]</scope>
    <source>
        <strain evidence="1">NAU3</strain>
        <tissue evidence="1">Gut</tissue>
    </source>
</reference>
<evidence type="ECO:0000313" key="1">
    <source>
        <dbReference type="EMBL" id="KAK2946294.1"/>
    </source>
</evidence>
<accession>A0ABQ9X3F3</accession>
<dbReference type="Proteomes" id="UP001281761">
    <property type="component" value="Unassembled WGS sequence"/>
</dbReference>
<organism evidence="1 2">
    <name type="scientific">Blattamonas nauphoetae</name>
    <dbReference type="NCBI Taxonomy" id="2049346"/>
    <lineage>
        <taxon>Eukaryota</taxon>
        <taxon>Metamonada</taxon>
        <taxon>Preaxostyla</taxon>
        <taxon>Oxymonadida</taxon>
        <taxon>Blattamonas</taxon>
    </lineage>
</organism>
<keyword evidence="2" id="KW-1185">Reference proteome</keyword>
<proteinExistence type="predicted"/>
<sequence>MNHIYFQHSTKLPSTVSPLQEPFLIFAVNSELSSNDPSAIFCSLVALVKAEFPFNKPLQNKAVQFLRHLTPLPSHGDATEQLVSVLVPSSIQSPSSFFLESILTLLSSPHSTVVSEALSLIHQTTKLSYSSTQLHLVESDFIANIFAIVQPQTLPISENETMLKSLVNILIYSLDLAFPSTLRILEITAAVEKYNHHNMILQKVVIPSSQFLKFLIKNRYMLNGDLVYLMNILGVFLEIGPFSTPILEYVLASPIVMAFSSCLSLFEEHDQKWATYCVIINFLKNWKKARPEVVKSGKRIVQALFSEGFENTLEQLLFHTFRDLLQVMGANVNDEKR</sequence>
<evidence type="ECO:0000313" key="2">
    <source>
        <dbReference type="Proteomes" id="UP001281761"/>
    </source>
</evidence>